<dbReference type="OrthoDB" id="4953at2759"/>
<comment type="caution">
    <text evidence="1">The sequence shown here is derived from an EMBL/GenBank/DDBJ whole genome shotgun (WGS) entry which is preliminary data.</text>
</comment>
<keyword evidence="2" id="KW-1185">Reference proteome</keyword>
<accession>A0A9P7DMK6</accession>
<gene>
    <name evidence="1" type="ORF">HD556DRAFT_188467</name>
</gene>
<dbReference type="RefSeq" id="XP_041163205.1">
    <property type="nucleotide sequence ID" value="XM_041309843.1"/>
</dbReference>
<dbReference type="AlphaFoldDB" id="A0A9P7DMK6"/>
<dbReference type="EMBL" id="JABBWE010000013">
    <property type="protein sequence ID" value="KAG1798519.1"/>
    <property type="molecule type" value="Genomic_DNA"/>
</dbReference>
<evidence type="ECO:0000313" key="2">
    <source>
        <dbReference type="Proteomes" id="UP000719766"/>
    </source>
</evidence>
<sequence length="89" mass="9533">MGLRSQRLLYPLGMPIVAKPVDSCQHLGHSLSSKDYHATYYVPIILIVTGKLSTGTKSLLAVVQDKVEPSIISHGQNHGPARAVGDDPS</sequence>
<dbReference type="Proteomes" id="UP000719766">
    <property type="component" value="Unassembled WGS sequence"/>
</dbReference>
<protein>
    <submittedName>
        <fullName evidence="1">Uncharacterized protein</fullName>
    </submittedName>
</protein>
<evidence type="ECO:0000313" key="1">
    <source>
        <dbReference type="EMBL" id="KAG1798519.1"/>
    </source>
</evidence>
<dbReference type="GeneID" id="64603607"/>
<name>A0A9P7DMK6_9AGAM</name>
<reference evidence="1" key="1">
    <citation type="journal article" date="2020" name="New Phytol.">
        <title>Comparative genomics reveals dynamic genome evolution in host specialist ectomycorrhizal fungi.</title>
        <authorList>
            <person name="Lofgren L.A."/>
            <person name="Nguyen N.H."/>
            <person name="Vilgalys R."/>
            <person name="Ruytinx J."/>
            <person name="Liao H.L."/>
            <person name="Branco S."/>
            <person name="Kuo A."/>
            <person name="LaButti K."/>
            <person name="Lipzen A."/>
            <person name="Andreopoulos W."/>
            <person name="Pangilinan J."/>
            <person name="Riley R."/>
            <person name="Hundley H."/>
            <person name="Na H."/>
            <person name="Barry K."/>
            <person name="Grigoriev I.V."/>
            <person name="Stajich J.E."/>
            <person name="Kennedy P.G."/>
        </authorList>
    </citation>
    <scope>NUCLEOTIDE SEQUENCE</scope>
    <source>
        <strain evidence="1">S12</strain>
    </source>
</reference>
<organism evidence="1 2">
    <name type="scientific">Suillus plorans</name>
    <dbReference type="NCBI Taxonomy" id="116603"/>
    <lineage>
        <taxon>Eukaryota</taxon>
        <taxon>Fungi</taxon>
        <taxon>Dikarya</taxon>
        <taxon>Basidiomycota</taxon>
        <taxon>Agaricomycotina</taxon>
        <taxon>Agaricomycetes</taxon>
        <taxon>Agaricomycetidae</taxon>
        <taxon>Boletales</taxon>
        <taxon>Suillineae</taxon>
        <taxon>Suillaceae</taxon>
        <taxon>Suillus</taxon>
    </lineage>
</organism>
<proteinExistence type="predicted"/>